<dbReference type="STRING" id="1545044.SAMN05444276_101100"/>
<name>A0A1H2QPR8_9RHOB</name>
<evidence type="ECO:0000313" key="8">
    <source>
        <dbReference type="EMBL" id="SDW09183.1"/>
    </source>
</evidence>
<dbReference type="OrthoDB" id="7689797at2"/>
<keyword evidence="1" id="KW-1003">Cell membrane</keyword>
<dbReference type="EMBL" id="FNNA01000001">
    <property type="protein sequence ID" value="SDW09183.1"/>
    <property type="molecule type" value="Genomic_DNA"/>
</dbReference>
<evidence type="ECO:0000256" key="4">
    <source>
        <dbReference type="ARBA" id="ARBA00023136"/>
    </source>
</evidence>
<keyword evidence="9" id="KW-1185">Reference proteome</keyword>
<gene>
    <name evidence="8" type="ORF">SAMN05444276_101100</name>
</gene>
<organism evidence="8 9">
    <name type="scientific">Paracoccus sanguinis</name>
    <dbReference type="NCBI Taxonomy" id="1545044"/>
    <lineage>
        <taxon>Bacteria</taxon>
        <taxon>Pseudomonadati</taxon>
        <taxon>Pseudomonadota</taxon>
        <taxon>Alphaproteobacteria</taxon>
        <taxon>Rhodobacterales</taxon>
        <taxon>Paracoccaceae</taxon>
        <taxon>Paracoccus</taxon>
    </lineage>
</organism>
<dbReference type="RefSeq" id="WP_052176161.1">
    <property type="nucleotide sequence ID" value="NZ_FNNA01000001.1"/>
</dbReference>
<dbReference type="GO" id="GO:0005886">
    <property type="term" value="C:plasma membrane"/>
    <property type="evidence" value="ECO:0007669"/>
    <property type="project" value="InterPro"/>
</dbReference>
<evidence type="ECO:0000256" key="2">
    <source>
        <dbReference type="ARBA" id="ARBA00022692"/>
    </source>
</evidence>
<feature type="region of interest" description="Disordered" evidence="5">
    <location>
        <begin position="119"/>
        <end position="141"/>
    </location>
</feature>
<evidence type="ECO:0000313" key="9">
    <source>
        <dbReference type="Proteomes" id="UP000182944"/>
    </source>
</evidence>
<dbReference type="Proteomes" id="UP000182944">
    <property type="component" value="Unassembled WGS sequence"/>
</dbReference>
<dbReference type="Pfam" id="PF06305">
    <property type="entry name" value="LapA_dom"/>
    <property type="match status" value="1"/>
</dbReference>
<feature type="domain" description="Lipopolysaccharide assembly protein A" evidence="7">
    <location>
        <begin position="23"/>
        <end position="94"/>
    </location>
</feature>
<evidence type="ECO:0000256" key="6">
    <source>
        <dbReference type="SAM" id="Phobius"/>
    </source>
</evidence>
<reference evidence="9" key="1">
    <citation type="submission" date="2016-10" db="EMBL/GenBank/DDBJ databases">
        <authorList>
            <person name="Varghese N."/>
            <person name="Submissions S."/>
        </authorList>
    </citation>
    <scope>NUCLEOTIDE SEQUENCE [LARGE SCALE GENOMIC DNA]</scope>
    <source>
        <strain evidence="9">DSM 29303</strain>
    </source>
</reference>
<evidence type="ECO:0000256" key="3">
    <source>
        <dbReference type="ARBA" id="ARBA00022989"/>
    </source>
</evidence>
<proteinExistence type="predicted"/>
<dbReference type="InterPro" id="IPR010445">
    <property type="entry name" value="LapA_dom"/>
</dbReference>
<evidence type="ECO:0000256" key="1">
    <source>
        <dbReference type="ARBA" id="ARBA00022475"/>
    </source>
</evidence>
<keyword evidence="3 6" id="KW-1133">Transmembrane helix</keyword>
<keyword evidence="4 6" id="KW-0472">Membrane</keyword>
<keyword evidence="2 6" id="KW-0812">Transmembrane</keyword>
<protein>
    <recommendedName>
        <fullName evidence="7">Lipopolysaccharide assembly protein A domain-containing protein</fullName>
    </recommendedName>
</protein>
<feature type="transmembrane region" description="Helical" evidence="6">
    <location>
        <begin position="46"/>
        <end position="68"/>
    </location>
</feature>
<evidence type="ECO:0000256" key="5">
    <source>
        <dbReference type="SAM" id="MobiDB-lite"/>
    </source>
</evidence>
<accession>A0A1H2QPR8</accession>
<dbReference type="AlphaFoldDB" id="A0A1H2QPR8"/>
<evidence type="ECO:0000259" key="7">
    <source>
        <dbReference type="Pfam" id="PF06305"/>
    </source>
</evidence>
<sequence length="141" mass="15489">MRYLRMIFVAVLALALLTVALANRQLVTVGLFPGQLDAYFGGGWAARMPLFLVILLSLLIGMLLGLVWEWMREAHLRQESARRAHELTRLEREVGGLRTTHAAPRDEVLAILDAPRRPGATAAAPTATTPVTTNAPALVRR</sequence>